<dbReference type="GO" id="GO:0001726">
    <property type="term" value="C:ruffle"/>
    <property type="evidence" value="ECO:0007669"/>
    <property type="project" value="TreeGrafter"/>
</dbReference>
<gene>
    <name evidence="4" type="ORF">PAL_GLEAN10022023</name>
</gene>
<sequence length="374" mass="40154">MRKDGKAAGDTRALASSCPSRNGRVTPSSLSSLRRKMKARAPPPPGKPATPNVPRGEAPARSVAPACQPTARSSAVDVTVVLPSGLETRSVVNGSHAMMDLLVELCLQNHLNPSHHALEIRSAETQQPLSFKPNTLLGTLNAHTVFLKEKVPEEKAKPSPLKMPEKSVRLVVNYLRTQKAVVRVSPDVPLQAILPVICAKCDVSPEHVVLLRDNVAGEELELSRSLNELGIKELYAWDNRRETFRKSSLGNDETDKEKKKFLGFFKVNKRSNSKVELGLQAVDGSEDASESAPGSGSNKGQLCHHGGSDRNPGVPVTFCTPTSSAAHPASRLLRPHPPAVSLAPVRVMPSSWDTSSSVRSLTALGPARVLSSQT</sequence>
<evidence type="ECO:0000313" key="4">
    <source>
        <dbReference type="EMBL" id="ELK12686.1"/>
    </source>
</evidence>
<dbReference type="Proteomes" id="UP000010552">
    <property type="component" value="Unassembled WGS sequence"/>
</dbReference>
<dbReference type="GO" id="GO:0043025">
    <property type="term" value="C:neuronal cell body"/>
    <property type="evidence" value="ECO:0007669"/>
    <property type="project" value="TreeGrafter"/>
</dbReference>
<organism evidence="4 5">
    <name type="scientific">Pteropus alecto</name>
    <name type="common">Black flying fox</name>
    <dbReference type="NCBI Taxonomy" id="9402"/>
    <lineage>
        <taxon>Eukaryota</taxon>
        <taxon>Metazoa</taxon>
        <taxon>Chordata</taxon>
        <taxon>Craniata</taxon>
        <taxon>Vertebrata</taxon>
        <taxon>Euteleostomi</taxon>
        <taxon>Mammalia</taxon>
        <taxon>Eutheria</taxon>
        <taxon>Laurasiatheria</taxon>
        <taxon>Chiroptera</taxon>
        <taxon>Yinpterochiroptera</taxon>
        <taxon>Pteropodoidea</taxon>
        <taxon>Pteropodidae</taxon>
        <taxon>Pteropodinae</taxon>
        <taxon>Pteropus</taxon>
    </lineage>
</organism>
<dbReference type="GO" id="GO:0005884">
    <property type="term" value="C:actin filament"/>
    <property type="evidence" value="ECO:0007669"/>
    <property type="project" value="TreeGrafter"/>
</dbReference>
<evidence type="ECO:0000256" key="1">
    <source>
        <dbReference type="ARBA" id="ARBA00022553"/>
    </source>
</evidence>
<keyword evidence="5" id="KW-1185">Reference proteome</keyword>
<proteinExistence type="predicted"/>
<keyword evidence="1" id="KW-0597">Phosphoprotein</keyword>
<dbReference type="SUPFAM" id="SSF54236">
    <property type="entry name" value="Ubiquitin-like"/>
    <property type="match status" value="1"/>
</dbReference>
<protein>
    <submittedName>
        <fullName evidence="4">Protein cordon-bleu</fullName>
    </submittedName>
</protein>
<dbReference type="InParanoid" id="L5KP21"/>
<dbReference type="InterPro" id="IPR029071">
    <property type="entry name" value="Ubiquitin-like_domsf"/>
</dbReference>
<evidence type="ECO:0000256" key="2">
    <source>
        <dbReference type="SAM" id="MobiDB-lite"/>
    </source>
</evidence>
<evidence type="ECO:0000313" key="5">
    <source>
        <dbReference type="Proteomes" id="UP000010552"/>
    </source>
</evidence>
<dbReference type="InterPro" id="IPR039895">
    <property type="entry name" value="COBL-like"/>
</dbReference>
<dbReference type="GO" id="GO:0048471">
    <property type="term" value="C:perinuclear region of cytoplasm"/>
    <property type="evidence" value="ECO:0007669"/>
    <property type="project" value="TreeGrafter"/>
</dbReference>
<feature type="domain" description="Cordon-bleu ubiquitin-like" evidence="3">
    <location>
        <begin position="158"/>
        <end position="248"/>
    </location>
</feature>
<feature type="region of interest" description="Disordered" evidence="2">
    <location>
        <begin position="1"/>
        <end position="70"/>
    </location>
</feature>
<dbReference type="GO" id="GO:1990357">
    <property type="term" value="C:terminal web"/>
    <property type="evidence" value="ECO:0007669"/>
    <property type="project" value="TreeGrafter"/>
</dbReference>
<feature type="compositionally biased region" description="Polar residues" evidence="2">
    <location>
        <begin position="17"/>
        <end position="32"/>
    </location>
</feature>
<reference evidence="5" key="1">
    <citation type="journal article" date="2013" name="Science">
        <title>Comparative analysis of bat genomes provides insight into the evolution of flight and immunity.</title>
        <authorList>
            <person name="Zhang G."/>
            <person name="Cowled C."/>
            <person name="Shi Z."/>
            <person name="Huang Z."/>
            <person name="Bishop-Lilly K.A."/>
            <person name="Fang X."/>
            <person name="Wynne J.W."/>
            <person name="Xiong Z."/>
            <person name="Baker M.L."/>
            <person name="Zhao W."/>
            <person name="Tachedjian M."/>
            <person name="Zhu Y."/>
            <person name="Zhou P."/>
            <person name="Jiang X."/>
            <person name="Ng J."/>
            <person name="Yang L."/>
            <person name="Wu L."/>
            <person name="Xiao J."/>
            <person name="Feng Y."/>
            <person name="Chen Y."/>
            <person name="Sun X."/>
            <person name="Zhang Y."/>
            <person name="Marsh G.A."/>
            <person name="Crameri G."/>
            <person name="Broder C.C."/>
            <person name="Frey K.G."/>
            <person name="Wang L.F."/>
            <person name="Wang J."/>
        </authorList>
    </citation>
    <scope>NUCLEOTIDE SEQUENCE [LARGE SCALE GENOMIC DNA]</scope>
</reference>
<dbReference type="GO" id="GO:0044294">
    <property type="term" value="C:dendritic growth cone"/>
    <property type="evidence" value="ECO:0007669"/>
    <property type="project" value="TreeGrafter"/>
</dbReference>
<dbReference type="Gene3D" id="3.10.20.90">
    <property type="entry name" value="Phosphatidylinositol 3-kinase Catalytic Subunit, Chain A, domain 1"/>
    <property type="match status" value="1"/>
</dbReference>
<dbReference type="GO" id="GO:0044295">
    <property type="term" value="C:axonal growth cone"/>
    <property type="evidence" value="ECO:0007669"/>
    <property type="project" value="TreeGrafter"/>
</dbReference>
<dbReference type="InterPro" id="IPR019025">
    <property type="entry name" value="Cordon-bleu_ubiquitin_domain"/>
</dbReference>
<dbReference type="GO" id="GO:0051639">
    <property type="term" value="P:actin filament network formation"/>
    <property type="evidence" value="ECO:0007669"/>
    <property type="project" value="TreeGrafter"/>
</dbReference>
<dbReference type="AlphaFoldDB" id="L5KP21"/>
<dbReference type="GO" id="GO:0030041">
    <property type="term" value="P:actin filament polymerization"/>
    <property type="evidence" value="ECO:0007669"/>
    <property type="project" value="TreeGrafter"/>
</dbReference>
<dbReference type="EMBL" id="KB030660">
    <property type="protein sequence ID" value="ELK12686.1"/>
    <property type="molecule type" value="Genomic_DNA"/>
</dbReference>
<name>L5KP21_PTEAL</name>
<dbReference type="GO" id="GO:0003785">
    <property type="term" value="F:actin monomer binding"/>
    <property type="evidence" value="ECO:0007669"/>
    <property type="project" value="InterPro"/>
</dbReference>
<dbReference type="FunFam" id="3.10.20.90:FF:000065">
    <property type="entry name" value="Cordon-bleu WH2 repeat protein"/>
    <property type="match status" value="1"/>
</dbReference>
<evidence type="ECO:0000259" key="3">
    <source>
        <dbReference type="Pfam" id="PF09469"/>
    </source>
</evidence>
<feature type="region of interest" description="Disordered" evidence="2">
    <location>
        <begin position="283"/>
        <end position="309"/>
    </location>
</feature>
<dbReference type="Pfam" id="PF09469">
    <property type="entry name" value="Cobl"/>
    <property type="match status" value="1"/>
</dbReference>
<dbReference type="STRING" id="9402.L5KP21"/>
<dbReference type="GO" id="GO:0005886">
    <property type="term" value="C:plasma membrane"/>
    <property type="evidence" value="ECO:0007669"/>
    <property type="project" value="TreeGrafter"/>
</dbReference>
<dbReference type="PANTHER" id="PTHR47008">
    <property type="entry name" value="PROTEIN CORDON-BLEU"/>
    <property type="match status" value="1"/>
</dbReference>
<accession>L5KP21</accession>
<dbReference type="PANTHER" id="PTHR47008:SF1">
    <property type="entry name" value="PROTEIN CORDON-BLEU"/>
    <property type="match status" value="1"/>
</dbReference>